<dbReference type="GO" id="GO:0009245">
    <property type="term" value="P:lipid A biosynthetic process"/>
    <property type="evidence" value="ECO:0007669"/>
    <property type="project" value="InterPro"/>
</dbReference>
<reference evidence="2 3" key="1">
    <citation type="submission" date="2016-11" db="EMBL/GenBank/DDBJ databases">
        <title>Sphingorhabdus sp. LPB0140, isolated from marine environment.</title>
        <authorList>
            <person name="Kim E."/>
            <person name="Yi H."/>
        </authorList>
    </citation>
    <scope>NUCLEOTIDE SEQUENCE [LARGE SCALE GENOMIC DNA]</scope>
    <source>
        <strain evidence="2 3">LPB0140</strain>
    </source>
</reference>
<dbReference type="InterPro" id="IPR001451">
    <property type="entry name" value="Hexapep"/>
</dbReference>
<protein>
    <recommendedName>
        <fullName evidence="4">UDP-3-O-(3-hydroxymyristoyl)glucosamine N-acyltransferase</fullName>
    </recommendedName>
</protein>
<dbReference type="EMBL" id="CP018154">
    <property type="protein sequence ID" value="APG62477.1"/>
    <property type="molecule type" value="Genomic_DNA"/>
</dbReference>
<gene>
    <name evidence="2" type="ORF">LPB140_06400</name>
</gene>
<sequence length="298" mass="31833">MSVTNELNSQIIADMLGGEHVGDVRNVASICTINHIAPNNIMFVKSYDKLAQLNLAPDMTILGPMGDAPNGEFTVIKVENPRFDIAKIIDAYFYHPELDREHLKNGIAENAIIDETAFISVNCTIGRDSVIGKNVVIEPGVYIGPRVKIGDNSVIRANSVIGGYGFGFEKDEQGVNHRIPHIGGVEIGQNVEVGALTSICSGTIDPTRIADNCKLDDHVFIAHNCQIAENCMIIACAEVSGSVKLGKGVWVGPNATLINGISIGDDSFIGIGAAVTKSFEDLVIVAGNPAKVLRKIEK</sequence>
<accession>A0A1L3JBF7</accession>
<organism evidence="2 3">
    <name type="scientific">Sphingorhabdus lutea</name>
    <dbReference type="NCBI Taxonomy" id="1913578"/>
    <lineage>
        <taxon>Bacteria</taxon>
        <taxon>Pseudomonadati</taxon>
        <taxon>Pseudomonadota</taxon>
        <taxon>Alphaproteobacteria</taxon>
        <taxon>Sphingomonadales</taxon>
        <taxon>Sphingomonadaceae</taxon>
        <taxon>Sphingorhabdus</taxon>
    </lineage>
</organism>
<dbReference type="RefSeq" id="WP_072559131.1">
    <property type="nucleotide sequence ID" value="NZ_CP018154.1"/>
</dbReference>
<proteinExistence type="inferred from homology"/>
<name>A0A1L3JBF7_9SPHN</name>
<dbReference type="GO" id="GO:0016020">
    <property type="term" value="C:membrane"/>
    <property type="evidence" value="ECO:0007669"/>
    <property type="project" value="GOC"/>
</dbReference>
<keyword evidence="3" id="KW-1185">Reference proteome</keyword>
<dbReference type="Proteomes" id="UP000242561">
    <property type="component" value="Chromosome"/>
</dbReference>
<dbReference type="InterPro" id="IPR011004">
    <property type="entry name" value="Trimer_LpxA-like_sf"/>
</dbReference>
<dbReference type="InterPro" id="IPR007691">
    <property type="entry name" value="LpxD"/>
</dbReference>
<dbReference type="PANTHER" id="PTHR43300">
    <property type="entry name" value="ACETYLTRANSFERASE"/>
    <property type="match status" value="1"/>
</dbReference>
<dbReference type="InterPro" id="IPR050179">
    <property type="entry name" value="Trans_hexapeptide_repeat"/>
</dbReference>
<dbReference type="Pfam" id="PF00132">
    <property type="entry name" value="Hexapep"/>
    <property type="match status" value="1"/>
</dbReference>
<evidence type="ECO:0000256" key="1">
    <source>
        <dbReference type="ARBA" id="ARBA00007274"/>
    </source>
</evidence>
<dbReference type="STRING" id="1913578.LPB140_06400"/>
<dbReference type="KEGG" id="sphl:LPB140_06400"/>
<dbReference type="SUPFAM" id="SSF51161">
    <property type="entry name" value="Trimeric LpxA-like enzymes"/>
    <property type="match status" value="1"/>
</dbReference>
<dbReference type="Gene3D" id="2.160.10.10">
    <property type="entry name" value="Hexapeptide repeat proteins"/>
    <property type="match status" value="1"/>
</dbReference>
<evidence type="ECO:0000313" key="2">
    <source>
        <dbReference type="EMBL" id="APG62477.1"/>
    </source>
</evidence>
<dbReference type="OrthoDB" id="9815592at2"/>
<evidence type="ECO:0008006" key="4">
    <source>
        <dbReference type="Google" id="ProtNLM"/>
    </source>
</evidence>
<evidence type="ECO:0000313" key="3">
    <source>
        <dbReference type="Proteomes" id="UP000242561"/>
    </source>
</evidence>
<dbReference type="PANTHER" id="PTHR43300:SF7">
    <property type="entry name" value="UDP-N-ACETYLBACILLOSAMINE N-ACETYLTRANSFERASE"/>
    <property type="match status" value="1"/>
</dbReference>
<dbReference type="GO" id="GO:0016410">
    <property type="term" value="F:N-acyltransferase activity"/>
    <property type="evidence" value="ECO:0007669"/>
    <property type="project" value="InterPro"/>
</dbReference>
<dbReference type="Pfam" id="PF14602">
    <property type="entry name" value="Hexapep_2"/>
    <property type="match status" value="1"/>
</dbReference>
<comment type="similarity">
    <text evidence="1">Belongs to the transferase hexapeptide repeat family.</text>
</comment>
<dbReference type="CDD" id="cd03352">
    <property type="entry name" value="LbH_LpxD"/>
    <property type="match status" value="1"/>
</dbReference>
<dbReference type="AlphaFoldDB" id="A0A1L3JBF7"/>